<gene>
    <name evidence="1" type="ORF">METZ01_LOCUS273915</name>
</gene>
<feature type="non-terminal residue" evidence="1">
    <location>
        <position position="53"/>
    </location>
</feature>
<reference evidence="1" key="1">
    <citation type="submission" date="2018-05" db="EMBL/GenBank/DDBJ databases">
        <authorList>
            <person name="Lanie J.A."/>
            <person name="Ng W.-L."/>
            <person name="Kazmierczak K.M."/>
            <person name="Andrzejewski T.M."/>
            <person name="Davidsen T.M."/>
            <person name="Wayne K.J."/>
            <person name="Tettelin H."/>
            <person name="Glass J.I."/>
            <person name="Rusch D."/>
            <person name="Podicherti R."/>
            <person name="Tsui H.-C.T."/>
            <person name="Winkler M.E."/>
        </authorList>
    </citation>
    <scope>NUCLEOTIDE SEQUENCE</scope>
</reference>
<organism evidence="1">
    <name type="scientific">marine metagenome</name>
    <dbReference type="NCBI Taxonomy" id="408172"/>
    <lineage>
        <taxon>unclassified sequences</taxon>
        <taxon>metagenomes</taxon>
        <taxon>ecological metagenomes</taxon>
    </lineage>
</organism>
<protein>
    <submittedName>
        <fullName evidence="1">Uncharacterized protein</fullName>
    </submittedName>
</protein>
<name>A0A382KE87_9ZZZZ</name>
<evidence type="ECO:0000313" key="1">
    <source>
        <dbReference type="EMBL" id="SVC21061.1"/>
    </source>
</evidence>
<sequence length="53" mass="6424">MPNSIIIHSSFMISRLLCISKEKIKMRKKLLNIFNKLPEKLFRQKEIIHRMKV</sequence>
<accession>A0A382KE87</accession>
<dbReference type="AlphaFoldDB" id="A0A382KE87"/>
<proteinExistence type="predicted"/>
<dbReference type="EMBL" id="UINC01079248">
    <property type="protein sequence ID" value="SVC21061.1"/>
    <property type="molecule type" value="Genomic_DNA"/>
</dbReference>